<name>K0SX01_THAOC</name>
<accession>K0SX01</accession>
<dbReference type="Gene3D" id="1.20.5.190">
    <property type="match status" value="1"/>
</dbReference>
<feature type="region of interest" description="Disordered" evidence="1">
    <location>
        <begin position="153"/>
        <end position="204"/>
    </location>
</feature>
<dbReference type="Pfam" id="PF00612">
    <property type="entry name" value="IQ"/>
    <property type="match status" value="1"/>
</dbReference>
<evidence type="ECO:0000313" key="2">
    <source>
        <dbReference type="EMBL" id="EJK70953.1"/>
    </source>
</evidence>
<feature type="region of interest" description="Disordered" evidence="1">
    <location>
        <begin position="262"/>
        <end position="286"/>
    </location>
</feature>
<proteinExistence type="predicted"/>
<evidence type="ECO:0000313" key="3">
    <source>
        <dbReference type="Proteomes" id="UP000266841"/>
    </source>
</evidence>
<comment type="caution">
    <text evidence="2">The sequence shown here is derived from an EMBL/GenBank/DDBJ whole genome shotgun (WGS) entry which is preliminary data.</text>
</comment>
<dbReference type="SMART" id="SM00015">
    <property type="entry name" value="IQ"/>
    <property type="match status" value="3"/>
</dbReference>
<evidence type="ECO:0000256" key="1">
    <source>
        <dbReference type="SAM" id="MobiDB-lite"/>
    </source>
</evidence>
<dbReference type="AlphaFoldDB" id="K0SX01"/>
<protein>
    <submittedName>
        <fullName evidence="2">Uncharacterized protein</fullName>
    </submittedName>
</protein>
<dbReference type="Proteomes" id="UP000266841">
    <property type="component" value="Unassembled WGS sequence"/>
</dbReference>
<dbReference type="CDD" id="cd23767">
    <property type="entry name" value="IQCD"/>
    <property type="match status" value="1"/>
</dbReference>
<keyword evidence="3" id="KW-1185">Reference proteome</keyword>
<organism evidence="2 3">
    <name type="scientific">Thalassiosira oceanica</name>
    <name type="common">Marine diatom</name>
    <dbReference type="NCBI Taxonomy" id="159749"/>
    <lineage>
        <taxon>Eukaryota</taxon>
        <taxon>Sar</taxon>
        <taxon>Stramenopiles</taxon>
        <taxon>Ochrophyta</taxon>
        <taxon>Bacillariophyta</taxon>
        <taxon>Coscinodiscophyceae</taxon>
        <taxon>Thalassiosirophycidae</taxon>
        <taxon>Thalassiosirales</taxon>
        <taxon>Thalassiosiraceae</taxon>
        <taxon>Thalassiosira</taxon>
    </lineage>
</organism>
<feature type="compositionally biased region" description="Basic and acidic residues" evidence="1">
    <location>
        <begin position="262"/>
        <end position="274"/>
    </location>
</feature>
<reference evidence="2 3" key="1">
    <citation type="journal article" date="2012" name="Genome Biol.">
        <title>Genome and low-iron response of an oceanic diatom adapted to chronic iron limitation.</title>
        <authorList>
            <person name="Lommer M."/>
            <person name="Specht M."/>
            <person name="Roy A.S."/>
            <person name="Kraemer L."/>
            <person name="Andreson R."/>
            <person name="Gutowska M.A."/>
            <person name="Wolf J."/>
            <person name="Bergner S.V."/>
            <person name="Schilhabel M.B."/>
            <person name="Klostermeier U.C."/>
            <person name="Beiko R.G."/>
            <person name="Rosenstiel P."/>
            <person name="Hippler M."/>
            <person name="Laroche J."/>
        </authorList>
    </citation>
    <scope>NUCLEOTIDE SEQUENCE [LARGE SCALE GENOMIC DNA]</scope>
    <source>
        <strain evidence="2 3">CCMP1005</strain>
    </source>
</reference>
<feature type="region of interest" description="Disordered" evidence="1">
    <location>
        <begin position="218"/>
        <end position="240"/>
    </location>
</feature>
<dbReference type="EMBL" id="AGNL01007827">
    <property type="protein sequence ID" value="EJK70953.1"/>
    <property type="molecule type" value="Genomic_DNA"/>
</dbReference>
<sequence>MTANEEDTAGDIPYARGSYIRASVHRAKMKRYDSGLERRRRRLSSLRHARETEAAAIIQCTARRCLAIKSMTLLKRRKAAVAIQRYARGSDARTLARNLREMQRAMAALRIQRAFRGYHVRCRPVLRRTAAAPSPDNSIGFGRSWTTRKSNVSRMLGSNRHDSSKVVGSEPTRGRMLGSERHGSSQVVGSEPTRGSEVEGGNDTIITTSARYKNLTSRVSSASRVQGSKPWQALDGDDSSSMASIRTVDLGTTVHWDRIKRDVRKNQAARESRSKPKVRTPVPSSTRSIAANNLVKTRRRLAKNYGPYVPWYDADDDILRRMDEVYLGDPGEPNPHFSSPKLGYYDAPLPTLIRSYQQTYGRGHASTEAHDVIVRAYRDIHSHNTYVFTGGIWGYNKMTKERPVHHGKYVMAELRKVNPAPDEDLSLPSPQRDADLDTAIELRCHIVMQQLETTSRAALETTSGAFLEGVTNEYFFRRGELALESAQCVRSDIGRLLAFYKSSHAPRSLRGHNRIGWDMTVANYIDVALDLATQAVVKDKTNRYEAVTA</sequence>
<gene>
    <name evidence="2" type="ORF">THAOC_07648</name>
</gene>
<dbReference type="PROSITE" id="PS50096">
    <property type="entry name" value="IQ"/>
    <property type="match status" value="2"/>
</dbReference>
<dbReference type="InterPro" id="IPR000048">
    <property type="entry name" value="IQ_motif_EF-hand-BS"/>
</dbReference>